<sequence length="244" mass="28699">MSSDIEETPFLEDEEAQLIKEVSRMNPEELRKLKNELGTKIFNKVIQNSKRNSTKPSGKYRIPQPRARNDDDRPVEISAKKKIPPLINVIPVKKPVARDPRFDKLCGEFNERAFRKSYSFVSQLKENDIKALKKELKVSKDPEEIKKIKFLIQRLENQLREERKVQKRKEAEEAEKKQIADAIKRGEQPVFRKKSEKKIIDLVSQYKELKSSGKLQKHIERLKKKRLSKDRKKGLSHDDNEDNN</sequence>
<keyword evidence="10" id="KW-1185">Reference proteome</keyword>
<keyword evidence="6" id="KW-0687">Ribonucleoprotein</keyword>
<dbReference type="GO" id="GO:0000462">
    <property type="term" value="P:maturation of SSU-rRNA from tricistronic rRNA transcript (SSU-rRNA, 5.8S rRNA, LSU-rRNA)"/>
    <property type="evidence" value="ECO:0007669"/>
    <property type="project" value="TreeGrafter"/>
</dbReference>
<comment type="subcellular location">
    <subcellularLocation>
        <location evidence="1 6">Nucleus</location>
        <location evidence="1 6">Nucleolus</location>
    </subcellularLocation>
</comment>
<evidence type="ECO:0000313" key="10">
    <source>
        <dbReference type="Proteomes" id="UP000729913"/>
    </source>
</evidence>
<evidence type="ECO:0000256" key="6">
    <source>
        <dbReference type="RuleBase" id="RU368027"/>
    </source>
</evidence>
<proteinExistence type="inferred from homology"/>
<evidence type="ECO:0000256" key="3">
    <source>
        <dbReference type="ARBA" id="ARBA00022517"/>
    </source>
</evidence>
<reference evidence="9" key="2">
    <citation type="submission" date="2021-04" db="EMBL/GenBank/DDBJ databases">
        <title>Genome-wide patterns of bracovirus chromosomal integration into multiple host tissues during parasitism.</title>
        <authorList>
            <person name="Chebbi M.A.C."/>
        </authorList>
    </citation>
    <scope>NUCLEOTIDE SEQUENCE</scope>
    <source>
        <tissue evidence="9">Whole body</tissue>
    </source>
</reference>
<accession>A0A8J5QMM2</accession>
<comment type="similarity">
    <text evidence="2 6">Belongs to the RRP36 family.</text>
</comment>
<dbReference type="EMBL" id="JAAOIC020000048">
    <property type="protein sequence ID" value="KAG8036943.1"/>
    <property type="molecule type" value="Genomic_DNA"/>
</dbReference>
<keyword evidence="7" id="KW-0175">Coiled coil</keyword>
<evidence type="ECO:0000256" key="1">
    <source>
        <dbReference type="ARBA" id="ARBA00004604"/>
    </source>
</evidence>
<evidence type="ECO:0000256" key="4">
    <source>
        <dbReference type="ARBA" id="ARBA00022552"/>
    </source>
</evidence>
<keyword evidence="4 6" id="KW-0698">rRNA processing</keyword>
<reference evidence="9" key="1">
    <citation type="submission" date="2020-03" db="EMBL/GenBank/DDBJ databases">
        <authorList>
            <person name="Chebbi M.A."/>
            <person name="Drezen J.M."/>
        </authorList>
    </citation>
    <scope>NUCLEOTIDE SEQUENCE</scope>
    <source>
        <tissue evidence="9">Whole body</tissue>
    </source>
</reference>
<name>A0A8J5QMM2_9HYME</name>
<gene>
    <name evidence="9" type="ORF">G9C98_004265</name>
</gene>
<dbReference type="AlphaFoldDB" id="A0A8J5QMM2"/>
<protein>
    <recommendedName>
        <fullName evidence="6">rRNA biogenesis protein RRP36</fullName>
    </recommendedName>
</protein>
<organism evidence="9 10">
    <name type="scientific">Cotesia typhae</name>
    <dbReference type="NCBI Taxonomy" id="2053667"/>
    <lineage>
        <taxon>Eukaryota</taxon>
        <taxon>Metazoa</taxon>
        <taxon>Ecdysozoa</taxon>
        <taxon>Arthropoda</taxon>
        <taxon>Hexapoda</taxon>
        <taxon>Insecta</taxon>
        <taxon>Pterygota</taxon>
        <taxon>Neoptera</taxon>
        <taxon>Endopterygota</taxon>
        <taxon>Hymenoptera</taxon>
        <taxon>Apocrita</taxon>
        <taxon>Ichneumonoidea</taxon>
        <taxon>Braconidae</taxon>
        <taxon>Microgastrinae</taxon>
        <taxon>Cotesia</taxon>
    </lineage>
</organism>
<keyword evidence="5 6" id="KW-0539">Nucleus</keyword>
<evidence type="ECO:0000256" key="5">
    <source>
        <dbReference type="ARBA" id="ARBA00023242"/>
    </source>
</evidence>
<dbReference type="GO" id="GO:0030686">
    <property type="term" value="C:90S preribosome"/>
    <property type="evidence" value="ECO:0007669"/>
    <property type="project" value="TreeGrafter"/>
</dbReference>
<feature type="region of interest" description="Disordered" evidence="8">
    <location>
        <begin position="44"/>
        <end position="73"/>
    </location>
</feature>
<evidence type="ECO:0000313" key="9">
    <source>
        <dbReference type="EMBL" id="KAG8036943.1"/>
    </source>
</evidence>
<dbReference type="Pfam" id="PF06102">
    <property type="entry name" value="RRP36"/>
    <property type="match status" value="1"/>
</dbReference>
<dbReference type="InterPro" id="IPR009292">
    <property type="entry name" value="RRP36"/>
</dbReference>
<comment type="subunit">
    <text evidence="6">Associates with 90S and pre-40S pre-ribosomal particles.</text>
</comment>
<dbReference type="GO" id="GO:0005730">
    <property type="term" value="C:nucleolus"/>
    <property type="evidence" value="ECO:0007669"/>
    <property type="project" value="UniProtKB-SubCell"/>
</dbReference>
<evidence type="ECO:0000256" key="2">
    <source>
        <dbReference type="ARBA" id="ARBA00009418"/>
    </source>
</evidence>
<feature type="coiled-coil region" evidence="7">
    <location>
        <begin position="145"/>
        <end position="177"/>
    </location>
</feature>
<feature type="compositionally biased region" description="Basic residues" evidence="8">
    <location>
        <begin position="220"/>
        <end position="232"/>
    </location>
</feature>
<comment type="function">
    <text evidence="6">Component of the 90S pre-ribosome involved in the maturation of rRNAs. Required for early cleavages of the pre-RNAs in the 40S ribosomal subunit maturation pathway.</text>
</comment>
<evidence type="ECO:0000256" key="7">
    <source>
        <dbReference type="SAM" id="Coils"/>
    </source>
</evidence>
<feature type="compositionally biased region" description="Polar residues" evidence="8">
    <location>
        <begin position="45"/>
        <end position="56"/>
    </location>
</feature>
<dbReference type="PANTHER" id="PTHR21738">
    <property type="entry name" value="RIBOSOMAL RNA PROCESSING PROTEIN 36 HOMOLOG"/>
    <property type="match status" value="1"/>
</dbReference>
<dbReference type="OrthoDB" id="448446at2759"/>
<keyword evidence="3 6" id="KW-0690">Ribosome biogenesis</keyword>
<dbReference type="PANTHER" id="PTHR21738:SF0">
    <property type="entry name" value="RIBOSOMAL RNA PROCESSING PROTEIN 36 HOMOLOG"/>
    <property type="match status" value="1"/>
</dbReference>
<feature type="region of interest" description="Disordered" evidence="8">
    <location>
        <begin position="211"/>
        <end position="244"/>
    </location>
</feature>
<dbReference type="Proteomes" id="UP000729913">
    <property type="component" value="Unassembled WGS sequence"/>
</dbReference>
<comment type="caution">
    <text evidence="9">The sequence shown here is derived from an EMBL/GenBank/DDBJ whole genome shotgun (WGS) entry which is preliminary data.</text>
</comment>
<evidence type="ECO:0000256" key="8">
    <source>
        <dbReference type="SAM" id="MobiDB-lite"/>
    </source>
</evidence>